<dbReference type="Proteomes" id="UP000060043">
    <property type="component" value="Chromosome"/>
</dbReference>
<dbReference type="Proteomes" id="UP000065473">
    <property type="component" value="Chromosome"/>
</dbReference>
<evidence type="ECO:0000313" key="3">
    <source>
        <dbReference type="Proteomes" id="UP000060043"/>
    </source>
</evidence>
<dbReference type="RefSeq" id="WP_011277623.1">
    <property type="nucleotide sequence ID" value="NZ_BHWZ01000001.1"/>
</dbReference>
<dbReference type="EMBL" id="CP013695">
    <property type="protein sequence ID" value="ALU31691.1"/>
    <property type="molecule type" value="Genomic_DNA"/>
</dbReference>
<sequence>MKKKKNIIMVGNFTIDVFNNDNEKIGGSPIYSGFAVYMLGGIPHVVSSISNAYENILPPFLSKYKIFNSNNMTTFKLIYKENGKRDLLLVSMSERKLSIENHKSDGLIINPVCNEIDVNILSNISFPSAVDIQGFVRICEENKYVILGNQFKLPYNRNYLVVHANYDELSKSMYTVSDLITTGFKEVLVSYDEDGFITFTRNSSYKFKPENIGPYKTGTGDVLLASYFMYRLNGIDPEKSTYLAGKFTEWFSNSGYRLLSDIG</sequence>
<name>A0A0U2VUZ8_9CREN</name>
<evidence type="ECO:0000313" key="4">
    <source>
        <dbReference type="Proteomes" id="UP000065473"/>
    </source>
</evidence>
<dbReference type="InterPro" id="IPR029056">
    <property type="entry name" value="Ribokinase-like"/>
</dbReference>
<dbReference type="SUPFAM" id="SSF53613">
    <property type="entry name" value="Ribokinase-like"/>
    <property type="match status" value="1"/>
</dbReference>
<dbReference type="GeneID" id="14551263"/>
<dbReference type="OrthoDB" id="26949at2157"/>
<dbReference type="Gene3D" id="3.40.1190.20">
    <property type="match status" value="1"/>
</dbReference>
<evidence type="ECO:0008006" key="5">
    <source>
        <dbReference type="Google" id="ProtNLM"/>
    </source>
</evidence>
<dbReference type="EMBL" id="CP013694">
    <property type="protein sequence ID" value="ALU28964.1"/>
    <property type="molecule type" value="Genomic_DNA"/>
</dbReference>
<proteinExistence type="predicted"/>
<organism evidence="1 4">
    <name type="scientific">Sulfolobus acidocaldarius</name>
    <dbReference type="NCBI Taxonomy" id="2285"/>
    <lineage>
        <taxon>Archaea</taxon>
        <taxon>Thermoproteota</taxon>
        <taxon>Thermoprotei</taxon>
        <taxon>Sulfolobales</taxon>
        <taxon>Sulfolobaceae</taxon>
        <taxon>Sulfolobus</taxon>
    </lineage>
</organism>
<dbReference type="AlphaFoldDB" id="A0A0U2VUZ8"/>
<dbReference type="OMA" id="NPVCNEI"/>
<gene>
    <name evidence="1" type="ORF">ATY89_02685</name>
    <name evidence="2" type="ORF">ATZ20_05710</name>
</gene>
<evidence type="ECO:0000313" key="1">
    <source>
        <dbReference type="EMBL" id="ALU28964.1"/>
    </source>
</evidence>
<protein>
    <recommendedName>
        <fullName evidence="5">Carbohydrate kinase PfkB domain-containing protein</fullName>
    </recommendedName>
</protein>
<evidence type="ECO:0000313" key="2">
    <source>
        <dbReference type="EMBL" id="ALU31691.1"/>
    </source>
</evidence>
<dbReference type="PaxDb" id="1435377-SUSAZ_03335"/>
<accession>A0A0U2VUZ8</accession>
<dbReference type="STRING" id="1435377.SUSAZ_03335"/>
<reference evidence="3 4" key="1">
    <citation type="submission" date="2015-12" db="EMBL/GenBank/DDBJ databases">
        <title>A stable core within a dynamic pangenome in Sulfolobus acidocaldarius.</title>
        <authorList>
            <person name="Anderson R."/>
            <person name="Kouris A."/>
            <person name="Seward C."/>
            <person name="Campbell K."/>
            <person name="Whitaker R."/>
        </authorList>
    </citation>
    <scope>NUCLEOTIDE SEQUENCE [LARGE SCALE GENOMIC DNA]</scope>
    <source>
        <strain evidence="1 4">GG12-C01-09</strain>
        <strain evidence="2 3">NG05B_CO5_07</strain>
    </source>
</reference>